<dbReference type="GO" id="GO:0046933">
    <property type="term" value="F:proton-transporting ATP synthase activity, rotational mechanism"/>
    <property type="evidence" value="ECO:0007669"/>
    <property type="project" value="UniProtKB-UniRule"/>
</dbReference>
<keyword evidence="7 16" id="KW-0812">Transmembrane</keyword>
<dbReference type="GO" id="GO:0046961">
    <property type="term" value="F:proton-transporting ATPase activity, rotational mechanism"/>
    <property type="evidence" value="ECO:0007669"/>
    <property type="project" value="TreeGrafter"/>
</dbReference>
<dbReference type="HAMAP" id="MF_01398">
    <property type="entry name" value="ATP_synth_b_bprime"/>
    <property type="match status" value="1"/>
</dbReference>
<dbReference type="CDD" id="cd06503">
    <property type="entry name" value="ATP-synt_Fo_b"/>
    <property type="match status" value="1"/>
</dbReference>
<accession>A0A1H8TYE8</accession>
<dbReference type="Proteomes" id="UP000199615">
    <property type="component" value="Unassembled WGS sequence"/>
</dbReference>
<keyword evidence="12 16" id="KW-0066">ATP synthesis</keyword>
<evidence type="ECO:0000313" key="20">
    <source>
        <dbReference type="Proteomes" id="UP000199615"/>
    </source>
</evidence>
<proteinExistence type="inferred from homology"/>
<evidence type="ECO:0000256" key="4">
    <source>
        <dbReference type="ARBA" id="ARBA00022475"/>
    </source>
</evidence>
<keyword evidence="18" id="KW-0175">Coiled coil</keyword>
<feature type="transmembrane region" description="Helical" evidence="16">
    <location>
        <begin position="12"/>
        <end position="32"/>
    </location>
</feature>
<comment type="similarity">
    <text evidence="2 16 17">Belongs to the ATPase B chain family.</text>
</comment>
<evidence type="ECO:0000256" key="14">
    <source>
        <dbReference type="ARBA" id="ARBA00025614"/>
    </source>
</evidence>
<keyword evidence="5" id="KW-0997">Cell inner membrane</keyword>
<reference evidence="20" key="1">
    <citation type="submission" date="2016-10" db="EMBL/GenBank/DDBJ databases">
        <authorList>
            <person name="Varghese N."/>
            <person name="Submissions S."/>
        </authorList>
    </citation>
    <scope>NUCLEOTIDE SEQUENCE [LARGE SCALE GENOMIC DNA]</scope>
    <source>
        <strain evidence="20">DSM 123</strain>
    </source>
</reference>
<evidence type="ECO:0000256" key="8">
    <source>
        <dbReference type="ARBA" id="ARBA00022781"/>
    </source>
</evidence>
<evidence type="ECO:0000256" key="15">
    <source>
        <dbReference type="ARBA" id="ARBA00025830"/>
    </source>
</evidence>
<evidence type="ECO:0000256" key="3">
    <source>
        <dbReference type="ARBA" id="ARBA00022448"/>
    </source>
</evidence>
<evidence type="ECO:0000256" key="9">
    <source>
        <dbReference type="ARBA" id="ARBA00022989"/>
    </source>
</evidence>
<keyword evidence="9 16" id="KW-1133">Transmembrane helix</keyword>
<evidence type="ECO:0000256" key="7">
    <source>
        <dbReference type="ARBA" id="ARBA00022692"/>
    </source>
</evidence>
<comment type="function">
    <text evidence="13 16">F(1)F(0) ATP synthase produces ATP from ADP in the presence of a proton or sodium gradient. F-type ATPases consist of two structural domains, F(1) containing the extramembraneous catalytic core and F(0) containing the membrane proton channel, linked together by a central stalk and a peripheral stalk. During catalysis, ATP synthesis in the catalytic domain of F(1) is coupled via a rotary mechanism of the central stalk subunits to proton translocation.</text>
</comment>
<dbReference type="EMBL" id="FODT01000006">
    <property type="protein sequence ID" value="SEO95836.1"/>
    <property type="molecule type" value="Genomic_DNA"/>
</dbReference>
<feature type="coiled-coil region" evidence="18">
    <location>
        <begin position="32"/>
        <end position="80"/>
    </location>
</feature>
<comment type="function">
    <text evidence="14">Component of the F(0) channel, it forms part of the peripheral stalk, linking F(1) to F(0). The b'-subunit is a diverged and duplicated form of b found in plants and photosynthetic bacteria.</text>
</comment>
<evidence type="ECO:0000256" key="1">
    <source>
        <dbReference type="ARBA" id="ARBA00004377"/>
    </source>
</evidence>
<keyword evidence="11 16" id="KW-0472">Membrane</keyword>
<keyword evidence="20" id="KW-1185">Reference proteome</keyword>
<dbReference type="PANTHER" id="PTHR33445">
    <property type="entry name" value="ATP SYNTHASE SUBUNIT B', CHLOROPLASTIC"/>
    <property type="match status" value="1"/>
</dbReference>
<evidence type="ECO:0000313" key="19">
    <source>
        <dbReference type="EMBL" id="SEO95836.1"/>
    </source>
</evidence>
<evidence type="ECO:0000256" key="18">
    <source>
        <dbReference type="SAM" id="Coils"/>
    </source>
</evidence>
<keyword evidence="4 16" id="KW-1003">Cell membrane</keyword>
<dbReference type="GO" id="GO:0045259">
    <property type="term" value="C:proton-transporting ATP synthase complex"/>
    <property type="evidence" value="ECO:0007669"/>
    <property type="project" value="UniProtKB-KW"/>
</dbReference>
<keyword evidence="3 16" id="KW-0813">Transport</keyword>
<dbReference type="InterPro" id="IPR050059">
    <property type="entry name" value="ATP_synthase_B_chain"/>
</dbReference>
<dbReference type="OrthoDB" id="8479836at2"/>
<evidence type="ECO:0000256" key="16">
    <source>
        <dbReference type="HAMAP-Rule" id="MF_01398"/>
    </source>
</evidence>
<name>A0A1H8TYE8_9BRAD</name>
<keyword evidence="8 16" id="KW-0375">Hydrogen ion transport</keyword>
<keyword evidence="6 16" id="KW-0138">CF(0)</keyword>
<dbReference type="Pfam" id="PF00430">
    <property type="entry name" value="ATP-synt_B"/>
    <property type="match status" value="1"/>
</dbReference>
<organism evidence="19 20">
    <name type="scientific">Rhodopseudomonas pseudopalustris</name>
    <dbReference type="NCBI Taxonomy" id="1513892"/>
    <lineage>
        <taxon>Bacteria</taxon>
        <taxon>Pseudomonadati</taxon>
        <taxon>Pseudomonadota</taxon>
        <taxon>Alphaproteobacteria</taxon>
        <taxon>Hyphomicrobiales</taxon>
        <taxon>Nitrobacteraceae</taxon>
        <taxon>Rhodopseudomonas</taxon>
    </lineage>
</organism>
<dbReference type="InterPro" id="IPR002146">
    <property type="entry name" value="ATP_synth_b/b'su_bac/chlpt"/>
</dbReference>
<comment type="subunit">
    <text evidence="15 16">F-type ATPases have 2 components, F(1) - the catalytic core - and F(0) - the membrane proton channel. F(1) has five subunits: alpha(3), beta(3), gamma(1), delta(1), epsilon(1). F(0) has three main subunits: a(1), b(2) and c(10-14). The alpha and beta chains form an alternating ring which encloses part of the gamma chain. F(1) is attached to F(0) by a central stalk formed by the gamma and epsilon chains, while a peripheral stalk is formed by the delta and b chains.</text>
</comment>
<dbReference type="PANTHER" id="PTHR33445:SF1">
    <property type="entry name" value="ATP SYNTHASE SUBUNIT B"/>
    <property type="match status" value="1"/>
</dbReference>
<gene>
    <name evidence="16" type="primary">atpF</name>
    <name evidence="19" type="ORF">SAMN05444123_106185</name>
</gene>
<keyword evidence="10 16" id="KW-0406">Ion transport</keyword>
<sequence>MGIFAEAETWVAIAFVILMALFAYLGVHRTVLQALDNRRDRIKAELDEARKLKDEAAKLLADYRARRAQAEREAEAIISSAKADAERIAAESKAKLEDFVARRTKTAESKIALAEAQAVADVRAAAAEAAVSAAATILSQSVKGQVADDLLGKGIQEVRSKLN</sequence>
<dbReference type="RefSeq" id="WP_092684419.1">
    <property type="nucleotide sequence ID" value="NZ_FODT01000006.1"/>
</dbReference>
<evidence type="ECO:0000256" key="2">
    <source>
        <dbReference type="ARBA" id="ARBA00005513"/>
    </source>
</evidence>
<evidence type="ECO:0000256" key="13">
    <source>
        <dbReference type="ARBA" id="ARBA00025198"/>
    </source>
</evidence>
<protein>
    <recommendedName>
        <fullName evidence="16">ATP synthase subunit b</fullName>
    </recommendedName>
    <alternativeName>
        <fullName evidence="16">ATP synthase F(0) sector subunit b</fullName>
    </alternativeName>
    <alternativeName>
        <fullName evidence="16">ATPase subunit I</fullName>
    </alternativeName>
    <alternativeName>
        <fullName evidence="16">F-type ATPase subunit b</fullName>
        <shortName evidence="16">F-ATPase subunit b</shortName>
    </alternativeName>
</protein>
<comment type="subcellular location">
    <subcellularLocation>
        <location evidence="1">Cell inner membrane</location>
        <topology evidence="1">Single-pass membrane protein</topology>
    </subcellularLocation>
    <subcellularLocation>
        <location evidence="16">Cell membrane</location>
        <topology evidence="16">Single-pass membrane protein</topology>
    </subcellularLocation>
</comment>
<evidence type="ECO:0000256" key="12">
    <source>
        <dbReference type="ARBA" id="ARBA00023310"/>
    </source>
</evidence>
<evidence type="ECO:0000256" key="11">
    <source>
        <dbReference type="ARBA" id="ARBA00023136"/>
    </source>
</evidence>
<dbReference type="GO" id="GO:0005886">
    <property type="term" value="C:plasma membrane"/>
    <property type="evidence" value="ECO:0007669"/>
    <property type="project" value="UniProtKB-SubCell"/>
</dbReference>
<evidence type="ECO:0000256" key="17">
    <source>
        <dbReference type="RuleBase" id="RU003848"/>
    </source>
</evidence>
<evidence type="ECO:0000256" key="10">
    <source>
        <dbReference type="ARBA" id="ARBA00023065"/>
    </source>
</evidence>
<evidence type="ECO:0000256" key="5">
    <source>
        <dbReference type="ARBA" id="ARBA00022519"/>
    </source>
</evidence>
<dbReference type="AlphaFoldDB" id="A0A1H8TYE8"/>
<evidence type="ECO:0000256" key="6">
    <source>
        <dbReference type="ARBA" id="ARBA00022547"/>
    </source>
</evidence>